<feature type="signal peptide" evidence="1">
    <location>
        <begin position="1"/>
        <end position="19"/>
    </location>
</feature>
<dbReference type="RefSeq" id="WP_235588852.1">
    <property type="nucleotide sequence ID" value="NZ_CP014226.1"/>
</dbReference>
<dbReference type="SUPFAM" id="SSF53850">
    <property type="entry name" value="Periplasmic binding protein-like II"/>
    <property type="match status" value="2"/>
</dbReference>
<dbReference type="AlphaFoldDB" id="A0A0X8HF24"/>
<feature type="chain" id="PRO_5007066867" evidence="1">
    <location>
        <begin position="20"/>
        <end position="467"/>
    </location>
</feature>
<protein>
    <submittedName>
        <fullName evidence="3">Bacterial extracellular solute-binding protein</fullName>
    </submittedName>
</protein>
<accession>A0A0X8HF24</accession>
<dbReference type="Gene3D" id="3.40.190.10">
    <property type="entry name" value="Periplasmic binding protein-like II"/>
    <property type="match status" value="4"/>
</dbReference>
<reference evidence="3 4" key="2">
    <citation type="submission" date="2016-02" db="EMBL/GenBank/DDBJ databases">
        <authorList>
            <person name="Wen L."/>
            <person name="He K."/>
            <person name="Yang H."/>
        </authorList>
    </citation>
    <scope>NUCLEOTIDE SEQUENCE [LARGE SCALE GENOMIC DNA]</scope>
    <source>
        <strain evidence="3 4">AGD 8-3</strain>
    </source>
</reference>
<dbReference type="EMBL" id="CP014226">
    <property type="protein sequence ID" value="AMD01437.1"/>
    <property type="molecule type" value="Genomic_DNA"/>
</dbReference>
<evidence type="ECO:0000313" key="4">
    <source>
        <dbReference type="Proteomes" id="UP000063387"/>
    </source>
</evidence>
<gene>
    <name evidence="3" type="ORF">LOKO_02377</name>
</gene>
<name>A0A0X8HF24_9GAMM</name>
<dbReference type="PATRIC" id="fig|507626.3.peg.2372"/>
<evidence type="ECO:0000256" key="1">
    <source>
        <dbReference type="SAM" id="SignalP"/>
    </source>
</evidence>
<reference evidence="3 4" key="1">
    <citation type="journal article" date="2016" name="Genome Announc.">
        <title>Draft Genome Sequence of 'Halomonas chromatireducens' Strain AGD 8-3, a Haloalkaliphilic Chromate- and Selenite-Reducing Gammaproteobacterium.</title>
        <authorList>
            <person name="Sharko F.S."/>
            <person name="Shapovalova A.A."/>
            <person name="Tsygankova S.V."/>
            <person name="Komova A.V."/>
            <person name="Boulygina E.S."/>
            <person name="Teslyuk A.B."/>
            <person name="Gotovtsev P.M."/>
            <person name="Namsaraev Z.B."/>
            <person name="Khijniak T.V."/>
            <person name="Nedoluzhko A.V."/>
            <person name="Vasilov R.G."/>
        </authorList>
    </citation>
    <scope>NUCLEOTIDE SEQUENCE [LARGE SCALE GENOMIC DNA]</scope>
    <source>
        <strain evidence="3 4">AGD 8-3</strain>
    </source>
</reference>
<organism evidence="3 4">
    <name type="scientific">Halomonas chromatireducens</name>
    <dbReference type="NCBI Taxonomy" id="507626"/>
    <lineage>
        <taxon>Bacteria</taxon>
        <taxon>Pseudomonadati</taxon>
        <taxon>Pseudomonadota</taxon>
        <taxon>Gammaproteobacteria</taxon>
        <taxon>Oceanospirillales</taxon>
        <taxon>Halomonadaceae</taxon>
        <taxon>Halomonas</taxon>
    </lineage>
</organism>
<dbReference type="Pfam" id="PF00497">
    <property type="entry name" value="SBP_bac_3"/>
    <property type="match status" value="2"/>
</dbReference>
<keyword evidence="1" id="KW-0732">Signal</keyword>
<feature type="domain" description="Solute-binding protein family 3/N-terminal" evidence="2">
    <location>
        <begin position="23"/>
        <end position="246"/>
    </location>
</feature>
<dbReference type="PANTHER" id="PTHR38834">
    <property type="entry name" value="PERIPLASMIC SUBSTRATE BINDING PROTEIN FAMILY 3"/>
    <property type="match status" value="1"/>
</dbReference>
<keyword evidence="4" id="KW-1185">Reference proteome</keyword>
<evidence type="ECO:0000259" key="2">
    <source>
        <dbReference type="SMART" id="SM00062"/>
    </source>
</evidence>
<dbReference type="InterPro" id="IPR001638">
    <property type="entry name" value="Solute-binding_3/MltF_N"/>
</dbReference>
<proteinExistence type="predicted"/>
<dbReference type="SMART" id="SM00062">
    <property type="entry name" value="PBPb"/>
    <property type="match status" value="1"/>
</dbReference>
<dbReference type="Proteomes" id="UP000063387">
    <property type="component" value="Chromosome"/>
</dbReference>
<dbReference type="STRING" id="507626.LOKO_02377"/>
<sequence>MRKWLLFAVCLLLPVPASASLDGLTFITEEYPPYNYKREERLEGISIEILERIFEETETPLTREDVLFYPWARGYDTALAEPGTVLFFTTRTEQREALFQWVGPIATDRVVLIARRDSGIQLDSLDDLVNGGYRVAVIRGDIGAQRLEEAGVPADQLRLAMSNLSALMMLDRGRVDLWAYGEDVAFWLMQEHDLPITDFMSVLTISESDLYYALHRDTDPDLVARMQAALDALRQRGELGDIFSTEVIFNTEEYPPYNYLTDDGDIDGESTQLLRATLEEAGLSARFRLLPWARAYTEAQLKDNHCVYSTTRTSDREPHFTWIGPLATNEWAAFTQADSGIEASSLEDLQELRVGSFREDAVGQFVASQGASIVLATSERENINRLQSGLIDVWVTGEQAADYLAAEAEIDLKRLFGFQQAQLYLACHPSVPEAYVARLQAAIDRLRPPEPPEVVGLESSDDADAER</sequence>
<dbReference type="PANTHER" id="PTHR38834:SF3">
    <property type="entry name" value="SOLUTE-BINDING PROTEIN FAMILY 3_N-TERMINAL DOMAIN-CONTAINING PROTEIN"/>
    <property type="match status" value="1"/>
</dbReference>
<dbReference type="KEGG" id="hco:LOKO_02377"/>
<evidence type="ECO:0000313" key="3">
    <source>
        <dbReference type="EMBL" id="AMD01437.1"/>
    </source>
</evidence>